<dbReference type="GO" id="GO:0043190">
    <property type="term" value="C:ATP-binding cassette (ABC) transporter complex"/>
    <property type="evidence" value="ECO:0007669"/>
    <property type="project" value="InterPro"/>
</dbReference>
<reference evidence="9" key="1">
    <citation type="submission" date="2016-10" db="EMBL/GenBank/DDBJ databases">
        <authorList>
            <person name="Varghese N."/>
            <person name="Submissions S."/>
        </authorList>
    </citation>
    <scope>NUCLEOTIDE SEQUENCE [LARGE SCALE GENOMIC DNA]</scope>
    <source>
        <strain evidence="9">OK042</strain>
    </source>
</reference>
<dbReference type="Gene3D" id="3.10.105.10">
    <property type="entry name" value="Dipeptide-binding Protein, Domain 3"/>
    <property type="match status" value="1"/>
</dbReference>
<dbReference type="FunFam" id="3.90.76.10:FF:000001">
    <property type="entry name" value="Oligopeptide ABC transporter substrate-binding protein"/>
    <property type="match status" value="1"/>
</dbReference>
<dbReference type="STRING" id="1884381.SAMN05518846_105295"/>
<evidence type="ECO:0000256" key="2">
    <source>
        <dbReference type="ARBA" id="ARBA00005695"/>
    </source>
</evidence>
<keyword evidence="5" id="KW-0571">Peptide transport</keyword>
<proteinExistence type="inferred from homology"/>
<evidence type="ECO:0000256" key="4">
    <source>
        <dbReference type="ARBA" id="ARBA00022729"/>
    </source>
</evidence>
<evidence type="ECO:0000256" key="5">
    <source>
        <dbReference type="ARBA" id="ARBA00022856"/>
    </source>
</evidence>
<name>A0A1I3U9Y3_9BACL</name>
<dbReference type="GO" id="GO:0015833">
    <property type="term" value="P:peptide transport"/>
    <property type="evidence" value="ECO:0007669"/>
    <property type="project" value="UniProtKB-KW"/>
</dbReference>
<keyword evidence="9" id="KW-1185">Reference proteome</keyword>
<dbReference type="EMBL" id="FORT01000005">
    <property type="protein sequence ID" value="SFJ79419.1"/>
    <property type="molecule type" value="Genomic_DNA"/>
</dbReference>
<evidence type="ECO:0000256" key="1">
    <source>
        <dbReference type="ARBA" id="ARBA00004196"/>
    </source>
</evidence>
<dbReference type="GO" id="GO:0030288">
    <property type="term" value="C:outer membrane-bounded periplasmic space"/>
    <property type="evidence" value="ECO:0007669"/>
    <property type="project" value="UniProtKB-ARBA"/>
</dbReference>
<evidence type="ECO:0000256" key="3">
    <source>
        <dbReference type="ARBA" id="ARBA00022448"/>
    </source>
</evidence>
<accession>A0A1I3U9Y3</accession>
<dbReference type="InterPro" id="IPR039424">
    <property type="entry name" value="SBP_5"/>
</dbReference>
<evidence type="ECO:0000313" key="9">
    <source>
        <dbReference type="Proteomes" id="UP000198915"/>
    </source>
</evidence>
<protein>
    <submittedName>
        <fullName evidence="8">Oligopeptide transport system substrate-binding protein</fullName>
    </submittedName>
</protein>
<keyword evidence="3" id="KW-0813">Transport</keyword>
<dbReference type="Pfam" id="PF00496">
    <property type="entry name" value="SBP_bac_5"/>
    <property type="match status" value="1"/>
</dbReference>
<dbReference type="PIRSF" id="PIRSF002741">
    <property type="entry name" value="MppA"/>
    <property type="match status" value="1"/>
</dbReference>
<keyword evidence="5" id="KW-0653">Protein transport</keyword>
<dbReference type="GO" id="GO:1904680">
    <property type="term" value="F:peptide transmembrane transporter activity"/>
    <property type="evidence" value="ECO:0007669"/>
    <property type="project" value="TreeGrafter"/>
</dbReference>
<dbReference type="FunFam" id="3.10.105.10:FF:000001">
    <property type="entry name" value="Oligopeptide ABC transporter, oligopeptide-binding protein"/>
    <property type="match status" value="1"/>
</dbReference>
<dbReference type="Proteomes" id="UP000198915">
    <property type="component" value="Unassembled WGS sequence"/>
</dbReference>
<evidence type="ECO:0000259" key="7">
    <source>
        <dbReference type="Pfam" id="PF00496"/>
    </source>
</evidence>
<dbReference type="CDD" id="cd08504">
    <property type="entry name" value="PBP2_OppA"/>
    <property type="match status" value="1"/>
</dbReference>
<dbReference type="SUPFAM" id="SSF53850">
    <property type="entry name" value="Periplasmic binding protein-like II"/>
    <property type="match status" value="1"/>
</dbReference>
<dbReference type="InterPro" id="IPR030678">
    <property type="entry name" value="Peptide/Ni-bd"/>
</dbReference>
<dbReference type="InterPro" id="IPR000914">
    <property type="entry name" value="SBP_5_dom"/>
</dbReference>
<dbReference type="AlphaFoldDB" id="A0A1I3U9Y3"/>
<feature type="domain" description="Solute-binding protein family 5" evidence="7">
    <location>
        <begin position="132"/>
        <end position="506"/>
    </location>
</feature>
<feature type="compositionally biased region" description="Low complexity" evidence="6">
    <location>
        <begin position="73"/>
        <end position="83"/>
    </location>
</feature>
<dbReference type="PANTHER" id="PTHR30290:SF79">
    <property type="entry name" value="DIPEPTIDE-BINDING PROTEIN DPPE"/>
    <property type="match status" value="1"/>
</dbReference>
<feature type="region of interest" description="Disordered" evidence="6">
    <location>
        <begin position="58"/>
        <end position="86"/>
    </location>
</feature>
<dbReference type="Gene3D" id="3.40.190.10">
    <property type="entry name" value="Periplasmic binding protein-like II"/>
    <property type="match status" value="1"/>
</dbReference>
<organism evidence="8 9">
    <name type="scientific">Brevibacillus centrosporus</name>
    <dbReference type="NCBI Taxonomy" id="54910"/>
    <lineage>
        <taxon>Bacteria</taxon>
        <taxon>Bacillati</taxon>
        <taxon>Bacillota</taxon>
        <taxon>Bacilli</taxon>
        <taxon>Bacillales</taxon>
        <taxon>Paenibacillaceae</taxon>
        <taxon>Brevibacillus</taxon>
    </lineage>
</organism>
<sequence length="586" mass="65413">MPSSRSRFASLDVPFFVLYFLKKDKTENVLGVIALKKNIFALVSSVAVLGTALAGCGGGQEAAKPAEQPAGNTQTQAPAAAPAAEKKPQVLRMNLHSEPPTADPGIAEDTTSGAVILATFDGLTRIGGDEKPHEAAAESYTVSDDQLTYTFKIRDHKWSNGDPVTAKDFEYAWKRALDPKTASNYAYQLYYVKNGEKANKGEAKLDDVGVKALDDKTLEVKLENPTPFFLELLAFRTYFPVNQKVVEGNEKWAGEAATHVGNGPFKMESWEHKSKMVLVKNDNYWDKDNVKLDKIEFSMVEDENTELSMFENGELDWAGAPMSALPTDAIPALKEQNKITTKPIAGTYWYKFNTEKPPFNNVKIRKAFAFSIDRQGLIDNILQTGQIPATGAVPPSMVLNPNGYFKDNDQAEAKKMLEEGMKELGISKLPAITLSYNTSEAHKKIAEAIQDQWKKNLGVDVKLENKEWKVYLEDLHNGNFQVGRMGWLGDFNDPINFLELYKDKMGGNNDTRWENPKYKELLNQSALESDLDKRKKILADAEQVLMDDMPIMPIYFYTQSWVQNPSVKGVQMTGLGDVDWKGAYIE</sequence>
<dbReference type="Gene3D" id="3.90.76.10">
    <property type="entry name" value="Dipeptide-binding Protein, Domain 1"/>
    <property type="match status" value="1"/>
</dbReference>
<dbReference type="PANTHER" id="PTHR30290">
    <property type="entry name" value="PERIPLASMIC BINDING COMPONENT OF ABC TRANSPORTER"/>
    <property type="match status" value="1"/>
</dbReference>
<comment type="subcellular location">
    <subcellularLocation>
        <location evidence="1">Cell envelope</location>
    </subcellularLocation>
</comment>
<evidence type="ECO:0000313" key="8">
    <source>
        <dbReference type="EMBL" id="SFJ79419.1"/>
    </source>
</evidence>
<keyword evidence="4" id="KW-0732">Signal</keyword>
<comment type="similarity">
    <text evidence="2">Belongs to the bacterial solute-binding protein 5 family.</text>
</comment>
<gene>
    <name evidence="8" type="ORF">SAMN05518846_105295</name>
</gene>
<evidence type="ECO:0000256" key="6">
    <source>
        <dbReference type="SAM" id="MobiDB-lite"/>
    </source>
</evidence>